<name>A0A0J0XG81_9TREE</name>
<protein>
    <submittedName>
        <fullName evidence="2">Uncharacterized protein</fullName>
    </submittedName>
</protein>
<evidence type="ECO:0000313" key="3">
    <source>
        <dbReference type="Proteomes" id="UP000053611"/>
    </source>
</evidence>
<gene>
    <name evidence="2" type="ORF">CC85DRAFT_287850</name>
</gene>
<dbReference type="RefSeq" id="XP_018276552.1">
    <property type="nucleotide sequence ID" value="XM_018424041.1"/>
</dbReference>
<feature type="transmembrane region" description="Helical" evidence="1">
    <location>
        <begin position="22"/>
        <end position="39"/>
    </location>
</feature>
<dbReference type="Proteomes" id="UP000053611">
    <property type="component" value="Unassembled WGS sequence"/>
</dbReference>
<keyword evidence="1" id="KW-0472">Membrane</keyword>
<sequence>MSLFAGPYASAHRLPPNPPPPALLPLLLPAVGACALFAARRTPPTLALAACATAFLAVRLVGAVGAATFLGLLVLGRLGSVGAAPGVASLGRDWKGWRDNWKGYGAWAAWRAASTGIAAAALIYDTVALFACVASEVTRRPGAFAAAQDMGWGWAVGLAAAGSVLGVAALWWLVGLAEAVVTCKRGEELGACVIERADASAPAMSGASSEDTL</sequence>
<dbReference type="AlphaFoldDB" id="A0A0J0XG81"/>
<proteinExistence type="predicted"/>
<keyword evidence="1" id="KW-0812">Transmembrane</keyword>
<evidence type="ECO:0000313" key="2">
    <source>
        <dbReference type="EMBL" id="KLT40061.1"/>
    </source>
</evidence>
<keyword evidence="1" id="KW-1133">Transmembrane helix</keyword>
<feature type="transmembrane region" description="Helical" evidence="1">
    <location>
        <begin position="46"/>
        <end position="75"/>
    </location>
</feature>
<dbReference type="EMBL" id="KQ087242">
    <property type="protein sequence ID" value="KLT40061.1"/>
    <property type="molecule type" value="Genomic_DNA"/>
</dbReference>
<keyword evidence="3" id="KW-1185">Reference proteome</keyword>
<accession>A0A0J0XG81</accession>
<feature type="transmembrane region" description="Helical" evidence="1">
    <location>
        <begin position="108"/>
        <end position="131"/>
    </location>
</feature>
<evidence type="ECO:0000256" key="1">
    <source>
        <dbReference type="SAM" id="Phobius"/>
    </source>
</evidence>
<feature type="transmembrane region" description="Helical" evidence="1">
    <location>
        <begin position="152"/>
        <end position="174"/>
    </location>
</feature>
<reference evidence="2 3" key="1">
    <citation type="submission" date="2015-03" db="EMBL/GenBank/DDBJ databases">
        <title>Genomics and transcriptomics of the oil-accumulating basidiomycete yeast T. oleaginosus allow insights into substrate utilization and the diverse evolutionary trajectories of mating systems in fungi.</title>
        <authorList>
            <consortium name="DOE Joint Genome Institute"/>
            <person name="Kourist R."/>
            <person name="Kracht O."/>
            <person name="Bracharz F."/>
            <person name="Lipzen A."/>
            <person name="Nolan M."/>
            <person name="Ohm R."/>
            <person name="Grigoriev I."/>
            <person name="Sun S."/>
            <person name="Heitman J."/>
            <person name="Bruck T."/>
            <person name="Nowrousian M."/>
        </authorList>
    </citation>
    <scope>NUCLEOTIDE SEQUENCE [LARGE SCALE GENOMIC DNA]</scope>
    <source>
        <strain evidence="2 3">IBC0246</strain>
    </source>
</reference>
<organism evidence="2 3">
    <name type="scientific">Cutaneotrichosporon oleaginosum</name>
    <dbReference type="NCBI Taxonomy" id="879819"/>
    <lineage>
        <taxon>Eukaryota</taxon>
        <taxon>Fungi</taxon>
        <taxon>Dikarya</taxon>
        <taxon>Basidiomycota</taxon>
        <taxon>Agaricomycotina</taxon>
        <taxon>Tremellomycetes</taxon>
        <taxon>Trichosporonales</taxon>
        <taxon>Trichosporonaceae</taxon>
        <taxon>Cutaneotrichosporon</taxon>
    </lineage>
</organism>
<dbReference type="GeneID" id="28984644"/>